<keyword evidence="3" id="KW-0233">DNA recombination</keyword>
<evidence type="ECO:0000259" key="8">
    <source>
        <dbReference type="Pfam" id="PF07106"/>
    </source>
</evidence>
<sequence length="273" mass="30637">MPPKKEAKEKQVKGDEAEEMVLNYMRDINRPFASADVVANLKNRVPKTLAVKILATLAEKGQLTVKTYGKQLLYLYNQSLLSVLDKSELTSLDENIKAVQKDLEEVRKILKQQQSELSTKASLPKTSELGKDIERVQSEVQSANQALEPFLNTSGGKPAITPMSAEEIKKIDQDFAKWRKEWVDRRKVYKNFLDFLAENGQVSNVPVFEEELGIVDDDETAKKLEQSEMCRPAVVSKSLPRKSGPSKGKTELKRSGSDMPAGEGKKKIRKDKA</sequence>
<dbReference type="Pfam" id="PF07106">
    <property type="entry name" value="WHD_TBPIP"/>
    <property type="match status" value="1"/>
</dbReference>
<dbReference type="GO" id="GO:0003690">
    <property type="term" value="F:double-stranded DNA binding"/>
    <property type="evidence" value="ECO:0007669"/>
    <property type="project" value="TreeGrafter"/>
</dbReference>
<dbReference type="EMBL" id="AWGH01000006">
    <property type="protein sequence ID" value="ODO02044.1"/>
    <property type="molecule type" value="Genomic_DNA"/>
</dbReference>
<comment type="similarity">
    <text evidence="2">Belongs to the HOP2 family.</text>
</comment>
<comment type="caution">
    <text evidence="9">The sequence shown here is derived from an EMBL/GenBank/DDBJ whole genome shotgun (WGS) entry which is preliminary data.</text>
</comment>
<protein>
    <recommendedName>
        <fullName evidence="8">Homologous-pairing protein 2 winged helix domain-containing protein</fullName>
    </recommendedName>
</protein>
<evidence type="ECO:0000313" key="9">
    <source>
        <dbReference type="EMBL" id="ODO02044.1"/>
    </source>
</evidence>
<feature type="coiled-coil region" evidence="6">
    <location>
        <begin position="89"/>
        <end position="116"/>
    </location>
</feature>
<dbReference type="GO" id="GO:0000709">
    <property type="term" value="P:meiotic joint molecule formation"/>
    <property type="evidence" value="ECO:0007669"/>
    <property type="project" value="TreeGrafter"/>
</dbReference>
<dbReference type="GO" id="GO:0120230">
    <property type="term" value="F:recombinase activator activity"/>
    <property type="evidence" value="ECO:0007669"/>
    <property type="project" value="TreeGrafter"/>
</dbReference>
<keyword evidence="4" id="KW-0539">Nucleus</keyword>
<keyword evidence="5" id="KW-0469">Meiosis</keyword>
<dbReference type="GO" id="GO:0000794">
    <property type="term" value="C:condensed nuclear chromosome"/>
    <property type="evidence" value="ECO:0007669"/>
    <property type="project" value="TreeGrafter"/>
</dbReference>
<evidence type="ECO:0000256" key="1">
    <source>
        <dbReference type="ARBA" id="ARBA00004123"/>
    </source>
</evidence>
<evidence type="ECO:0000256" key="5">
    <source>
        <dbReference type="ARBA" id="ARBA00023254"/>
    </source>
</evidence>
<dbReference type="GO" id="GO:0120231">
    <property type="term" value="C:DNA recombinase auxiliary factor complex"/>
    <property type="evidence" value="ECO:0007669"/>
    <property type="project" value="TreeGrafter"/>
</dbReference>
<reference evidence="9 10" key="1">
    <citation type="submission" date="2016-06" db="EMBL/GenBank/DDBJ databases">
        <title>Evolution of pathogenesis and genome organization in the Tremellales.</title>
        <authorList>
            <person name="Cuomo C."/>
            <person name="Litvintseva A."/>
            <person name="Heitman J."/>
            <person name="Chen Y."/>
            <person name="Sun S."/>
            <person name="Springer D."/>
            <person name="Dromer F."/>
            <person name="Young S."/>
            <person name="Zeng Q."/>
            <person name="Chapman S."/>
            <person name="Gujja S."/>
            <person name="Saif S."/>
            <person name="Birren B."/>
        </authorList>
    </citation>
    <scope>NUCLEOTIDE SEQUENCE [LARGE SCALE GENOMIC DNA]</scope>
    <source>
        <strain evidence="9 10">CBS 7118</strain>
    </source>
</reference>
<evidence type="ECO:0000256" key="3">
    <source>
        <dbReference type="ARBA" id="ARBA00023172"/>
    </source>
</evidence>
<dbReference type="RefSeq" id="XP_019033296.1">
    <property type="nucleotide sequence ID" value="XM_019174917.1"/>
</dbReference>
<evidence type="ECO:0000256" key="4">
    <source>
        <dbReference type="ARBA" id="ARBA00023242"/>
    </source>
</evidence>
<keyword evidence="6" id="KW-0175">Coiled coil</keyword>
<dbReference type="PANTHER" id="PTHR15938">
    <property type="entry name" value="TBP-1 INTERACTING PROTEIN"/>
    <property type="match status" value="1"/>
</dbReference>
<comment type="subcellular location">
    <subcellularLocation>
        <location evidence="1">Nucleus</location>
    </subcellularLocation>
</comment>
<dbReference type="PANTHER" id="PTHR15938:SF0">
    <property type="entry name" value="HOMOLOGOUS-PAIRING PROTEIN 2 HOMOLOG"/>
    <property type="match status" value="1"/>
</dbReference>
<dbReference type="GO" id="GO:0007129">
    <property type="term" value="P:homologous chromosome pairing at meiosis"/>
    <property type="evidence" value="ECO:0007669"/>
    <property type="project" value="TreeGrafter"/>
</dbReference>
<feature type="region of interest" description="Disordered" evidence="7">
    <location>
        <begin position="225"/>
        <end position="273"/>
    </location>
</feature>
<dbReference type="OrthoDB" id="272266at2759"/>
<dbReference type="Gene3D" id="1.10.10.10">
    <property type="entry name" value="Winged helix-like DNA-binding domain superfamily/Winged helix DNA-binding domain"/>
    <property type="match status" value="1"/>
</dbReference>
<dbReference type="AlphaFoldDB" id="A0A1E3JMG7"/>
<evidence type="ECO:0000256" key="6">
    <source>
        <dbReference type="SAM" id="Coils"/>
    </source>
</evidence>
<dbReference type="Proteomes" id="UP000094819">
    <property type="component" value="Unassembled WGS sequence"/>
</dbReference>
<dbReference type="InterPro" id="IPR036388">
    <property type="entry name" value="WH-like_DNA-bd_sf"/>
</dbReference>
<keyword evidence="10" id="KW-1185">Reference proteome</keyword>
<dbReference type="InterPro" id="IPR010776">
    <property type="entry name" value="Hop2_WH_dom"/>
</dbReference>
<feature type="domain" description="Homologous-pairing protein 2 winged helix" evidence="8">
    <location>
        <begin position="16"/>
        <end position="77"/>
    </location>
</feature>
<evidence type="ECO:0000256" key="2">
    <source>
        <dbReference type="ARBA" id="ARBA00007922"/>
    </source>
</evidence>
<dbReference type="GO" id="GO:0010774">
    <property type="term" value="P:meiotic strand invasion involved in reciprocal meiotic recombination"/>
    <property type="evidence" value="ECO:0007669"/>
    <property type="project" value="TreeGrafter"/>
</dbReference>
<proteinExistence type="inferred from homology"/>
<gene>
    <name evidence="9" type="ORF">L198_02775</name>
</gene>
<evidence type="ECO:0000256" key="7">
    <source>
        <dbReference type="SAM" id="MobiDB-lite"/>
    </source>
</evidence>
<organism evidence="9 10">
    <name type="scientific">Cryptococcus wingfieldii CBS 7118</name>
    <dbReference type="NCBI Taxonomy" id="1295528"/>
    <lineage>
        <taxon>Eukaryota</taxon>
        <taxon>Fungi</taxon>
        <taxon>Dikarya</taxon>
        <taxon>Basidiomycota</taxon>
        <taxon>Agaricomycotina</taxon>
        <taxon>Tremellomycetes</taxon>
        <taxon>Tremellales</taxon>
        <taxon>Cryptococcaceae</taxon>
        <taxon>Cryptococcus</taxon>
    </lineage>
</organism>
<accession>A0A1E3JMG7</accession>
<dbReference type="GeneID" id="30191988"/>
<name>A0A1E3JMG7_9TREE</name>
<evidence type="ECO:0000313" key="10">
    <source>
        <dbReference type="Proteomes" id="UP000094819"/>
    </source>
</evidence>